<reference evidence="2 3" key="1">
    <citation type="submission" date="2018-10" db="EMBL/GenBank/DDBJ databases">
        <title>A high-quality apple genome assembly.</title>
        <authorList>
            <person name="Hu J."/>
        </authorList>
    </citation>
    <scope>NUCLEOTIDE SEQUENCE [LARGE SCALE GENOMIC DNA]</scope>
    <source>
        <strain evidence="3">cv. HFTH1</strain>
        <tissue evidence="2">Young leaf</tissue>
    </source>
</reference>
<protein>
    <submittedName>
        <fullName evidence="2">Uncharacterized protein</fullName>
    </submittedName>
</protein>
<evidence type="ECO:0000256" key="1">
    <source>
        <dbReference type="SAM" id="MobiDB-lite"/>
    </source>
</evidence>
<evidence type="ECO:0000313" key="3">
    <source>
        <dbReference type="Proteomes" id="UP000290289"/>
    </source>
</evidence>
<organism evidence="2 3">
    <name type="scientific">Malus domestica</name>
    <name type="common">Apple</name>
    <name type="synonym">Pyrus malus</name>
    <dbReference type="NCBI Taxonomy" id="3750"/>
    <lineage>
        <taxon>Eukaryota</taxon>
        <taxon>Viridiplantae</taxon>
        <taxon>Streptophyta</taxon>
        <taxon>Embryophyta</taxon>
        <taxon>Tracheophyta</taxon>
        <taxon>Spermatophyta</taxon>
        <taxon>Magnoliopsida</taxon>
        <taxon>eudicotyledons</taxon>
        <taxon>Gunneridae</taxon>
        <taxon>Pentapetalae</taxon>
        <taxon>rosids</taxon>
        <taxon>fabids</taxon>
        <taxon>Rosales</taxon>
        <taxon>Rosaceae</taxon>
        <taxon>Amygdaloideae</taxon>
        <taxon>Maleae</taxon>
        <taxon>Malus</taxon>
    </lineage>
</organism>
<proteinExistence type="predicted"/>
<keyword evidence="3" id="KW-1185">Reference proteome</keyword>
<sequence length="104" mass="10797">MRDEGMRDEGNSTLGGCSGDRRRERARGPVDRALALGSPSEGGSSRARPWRIASPAARGTCPSLASGGASDNSFTGHRACAPVSAGGRWKATWLPTIRSISTAL</sequence>
<feature type="compositionally biased region" description="Basic and acidic residues" evidence="1">
    <location>
        <begin position="19"/>
        <end position="30"/>
    </location>
</feature>
<feature type="compositionally biased region" description="Basic and acidic residues" evidence="1">
    <location>
        <begin position="1"/>
        <end position="10"/>
    </location>
</feature>
<feature type="region of interest" description="Disordered" evidence="1">
    <location>
        <begin position="1"/>
        <end position="74"/>
    </location>
</feature>
<accession>A0A498JXC9</accession>
<dbReference type="Proteomes" id="UP000290289">
    <property type="component" value="Chromosome 5"/>
</dbReference>
<evidence type="ECO:0000313" key="2">
    <source>
        <dbReference type="EMBL" id="RXH98434.1"/>
    </source>
</evidence>
<dbReference type="AlphaFoldDB" id="A0A498JXC9"/>
<gene>
    <name evidence="2" type="ORF">DVH24_010759</name>
</gene>
<comment type="caution">
    <text evidence="2">The sequence shown here is derived from an EMBL/GenBank/DDBJ whole genome shotgun (WGS) entry which is preliminary data.</text>
</comment>
<name>A0A498JXC9_MALDO</name>
<dbReference type="EMBL" id="RDQH01000331">
    <property type="protein sequence ID" value="RXH98434.1"/>
    <property type="molecule type" value="Genomic_DNA"/>
</dbReference>